<proteinExistence type="predicted"/>
<dbReference type="EMBL" id="LS483339">
    <property type="protein sequence ID" value="SQF24514.1"/>
    <property type="molecule type" value="Genomic_DNA"/>
</dbReference>
<name>A0A2X3U6S7_STRTR</name>
<accession>A0A2X3U6S7</accession>
<gene>
    <name evidence="1" type="ORF">NCTC12958_00702</name>
</gene>
<organism evidence="1 2">
    <name type="scientific">Streptococcus thermophilus</name>
    <dbReference type="NCBI Taxonomy" id="1308"/>
    <lineage>
        <taxon>Bacteria</taxon>
        <taxon>Bacillati</taxon>
        <taxon>Bacillota</taxon>
        <taxon>Bacilli</taxon>
        <taxon>Lactobacillales</taxon>
        <taxon>Streptococcaceae</taxon>
        <taxon>Streptococcus</taxon>
    </lineage>
</organism>
<evidence type="ECO:0000313" key="1">
    <source>
        <dbReference type="EMBL" id="SQF24514.1"/>
    </source>
</evidence>
<dbReference type="Proteomes" id="UP000249634">
    <property type="component" value="Chromosome 1"/>
</dbReference>
<reference evidence="1 2" key="1">
    <citation type="submission" date="2018-06" db="EMBL/GenBank/DDBJ databases">
        <authorList>
            <consortium name="Pathogen Informatics"/>
            <person name="Doyle S."/>
        </authorList>
    </citation>
    <scope>NUCLEOTIDE SEQUENCE [LARGE SCALE GENOMIC DNA]</scope>
    <source>
        <strain evidence="1 2">NCTC12958</strain>
    </source>
</reference>
<evidence type="ECO:0000313" key="2">
    <source>
        <dbReference type="Proteomes" id="UP000249634"/>
    </source>
</evidence>
<dbReference type="AlphaFoldDB" id="A0A2X3U6S7"/>
<protein>
    <submittedName>
        <fullName evidence="1">Uncharacterized protein</fullName>
    </submittedName>
</protein>
<sequence length="39" mass="4478">MNYVIFTYSIILLLSTYFGRKKKLGVSTVSVVLVFILCF</sequence>